<dbReference type="GO" id="GO:0000175">
    <property type="term" value="F:3'-5'-RNA exonuclease activity"/>
    <property type="evidence" value="ECO:0007669"/>
    <property type="project" value="InterPro"/>
</dbReference>
<dbReference type="InterPro" id="IPR036397">
    <property type="entry name" value="RNaseH_sf"/>
</dbReference>
<dbReference type="InterPro" id="IPR012337">
    <property type="entry name" value="RNaseH-like_sf"/>
</dbReference>
<keyword evidence="1" id="KW-0540">Nuclease</keyword>
<dbReference type="PANTHER" id="PTHR23044">
    <property type="entry name" value="3'-5' EXONUCLEASE ERI1-RELATED"/>
    <property type="match status" value="1"/>
</dbReference>
<keyword evidence="6" id="KW-1185">Reference proteome</keyword>
<dbReference type="SMART" id="SM00479">
    <property type="entry name" value="EXOIII"/>
    <property type="match status" value="1"/>
</dbReference>
<dbReference type="OrthoDB" id="448399at2759"/>
<evidence type="ECO:0000313" key="5">
    <source>
        <dbReference type="EMBL" id="KAJ4980427.1"/>
    </source>
</evidence>
<evidence type="ECO:0000259" key="4">
    <source>
        <dbReference type="SMART" id="SM00479"/>
    </source>
</evidence>
<dbReference type="GO" id="GO:0003676">
    <property type="term" value="F:nucleic acid binding"/>
    <property type="evidence" value="ECO:0007669"/>
    <property type="project" value="InterPro"/>
</dbReference>
<reference evidence="5" key="1">
    <citation type="journal article" date="2023" name="Plant J.">
        <title>The genome of the king protea, Protea cynaroides.</title>
        <authorList>
            <person name="Chang J."/>
            <person name="Duong T.A."/>
            <person name="Schoeman C."/>
            <person name="Ma X."/>
            <person name="Roodt D."/>
            <person name="Barker N."/>
            <person name="Li Z."/>
            <person name="Van de Peer Y."/>
            <person name="Mizrachi E."/>
        </authorList>
    </citation>
    <scope>NUCLEOTIDE SEQUENCE</scope>
    <source>
        <tissue evidence="5">Young leaves</tissue>
    </source>
</reference>
<dbReference type="AlphaFoldDB" id="A0A9Q0R2C3"/>
<feature type="domain" description="Exonuclease" evidence="4">
    <location>
        <begin position="135"/>
        <end position="320"/>
    </location>
</feature>
<dbReference type="InterPro" id="IPR051274">
    <property type="entry name" value="3-5_Exoribonuclease"/>
</dbReference>
<evidence type="ECO:0000256" key="1">
    <source>
        <dbReference type="ARBA" id="ARBA00022722"/>
    </source>
</evidence>
<proteinExistence type="predicted"/>
<organism evidence="5 6">
    <name type="scientific">Protea cynaroides</name>
    <dbReference type="NCBI Taxonomy" id="273540"/>
    <lineage>
        <taxon>Eukaryota</taxon>
        <taxon>Viridiplantae</taxon>
        <taxon>Streptophyta</taxon>
        <taxon>Embryophyta</taxon>
        <taxon>Tracheophyta</taxon>
        <taxon>Spermatophyta</taxon>
        <taxon>Magnoliopsida</taxon>
        <taxon>Proteales</taxon>
        <taxon>Proteaceae</taxon>
        <taxon>Protea</taxon>
    </lineage>
</organism>
<keyword evidence="3" id="KW-0269">Exonuclease</keyword>
<gene>
    <name evidence="5" type="ORF">NE237_031264</name>
</gene>
<evidence type="ECO:0000256" key="2">
    <source>
        <dbReference type="ARBA" id="ARBA00022801"/>
    </source>
</evidence>
<dbReference type="SUPFAM" id="SSF53098">
    <property type="entry name" value="Ribonuclease H-like"/>
    <property type="match status" value="1"/>
</dbReference>
<protein>
    <recommendedName>
        <fullName evidence="4">Exonuclease domain-containing protein</fullName>
    </recommendedName>
</protein>
<comment type="caution">
    <text evidence="5">The sequence shown here is derived from an EMBL/GenBank/DDBJ whole genome shotgun (WGS) entry which is preliminary data.</text>
</comment>
<keyword evidence="2" id="KW-0378">Hydrolase</keyword>
<dbReference type="Gene3D" id="3.30.420.10">
    <property type="entry name" value="Ribonuclease H-like superfamily/Ribonuclease H"/>
    <property type="match status" value="1"/>
</dbReference>
<dbReference type="PANTHER" id="PTHR23044:SF61">
    <property type="entry name" value="3'-5' EXORIBONUCLEASE 1-RELATED"/>
    <property type="match status" value="1"/>
</dbReference>
<dbReference type="Pfam" id="PF00929">
    <property type="entry name" value="RNase_T"/>
    <property type="match status" value="1"/>
</dbReference>
<name>A0A9Q0R2C3_9MAGN</name>
<dbReference type="InterPro" id="IPR047201">
    <property type="entry name" value="ERI-1_3'hExo-like"/>
</dbReference>
<dbReference type="Proteomes" id="UP001141806">
    <property type="component" value="Unassembled WGS sequence"/>
</dbReference>
<sequence>MQIATSLVPRIVRNLGPDQTMVLASVCLLRYCSPLVSNSMSLIGNSTLSRAPLSLLPMRGLQVAASSLTSNSASQLESVTPMTERWKPLCLYYTQGKCTKTDDPLHLAKFNHNCSKDLQVNAADLKCLRSQHLDYFLVLDLEGKVEILEFPVIIIDAKTLDVVDFFHRFVQPSKMSEQRVKEYIEGKYGKLGVDRVWHDTAIPFKDVLQQFETWITHHCLWERELGGTLRRAAFVTCGNWDLKTKVPQQCVVSRMKLPQYFMEWINLKDVYLNFYHRRATGMMTMMKELRIPLVGSHHLGIDDTKNISRVLQCMLVDGAVLQITARRNSSSPENVEFLFKNRIR</sequence>
<dbReference type="InterPro" id="IPR013520">
    <property type="entry name" value="Ribonucl_H"/>
</dbReference>
<dbReference type="FunFam" id="3.30.420.10:FF:000096">
    <property type="entry name" value="Uncharacterized exonuclease domain-containing protein At3g15140"/>
    <property type="match status" value="1"/>
</dbReference>
<accession>A0A9Q0R2C3</accession>
<evidence type="ECO:0000256" key="3">
    <source>
        <dbReference type="ARBA" id="ARBA00022839"/>
    </source>
</evidence>
<evidence type="ECO:0000313" key="6">
    <source>
        <dbReference type="Proteomes" id="UP001141806"/>
    </source>
</evidence>
<dbReference type="EMBL" id="JAMYWD010000001">
    <property type="protein sequence ID" value="KAJ4980427.1"/>
    <property type="molecule type" value="Genomic_DNA"/>
</dbReference>
<dbReference type="CDD" id="cd06133">
    <property type="entry name" value="ERI-1_3'hExo_like"/>
    <property type="match status" value="1"/>
</dbReference>